<dbReference type="GO" id="GO:0008360">
    <property type="term" value="P:regulation of cell shape"/>
    <property type="evidence" value="ECO:0007669"/>
    <property type="project" value="UniProtKB-KW"/>
</dbReference>
<keyword evidence="4" id="KW-1003">Cell membrane</keyword>
<name>A0A0G1HDS0_UNCKA</name>
<comment type="similarity">
    <text evidence="2">In the C-terminal section; belongs to the transpeptidase family.</text>
</comment>
<dbReference type="InterPro" id="IPR001460">
    <property type="entry name" value="PCN-bd_Tpept"/>
</dbReference>
<comment type="subcellular location">
    <subcellularLocation>
        <location evidence="1">Cell membrane</location>
    </subcellularLocation>
</comment>
<evidence type="ECO:0000256" key="12">
    <source>
        <dbReference type="ARBA" id="ARBA00023136"/>
    </source>
</evidence>
<dbReference type="SUPFAM" id="SSF53955">
    <property type="entry name" value="Lysozyme-like"/>
    <property type="match status" value="1"/>
</dbReference>
<dbReference type="GO" id="GO:0009002">
    <property type="term" value="F:serine-type D-Ala-D-Ala carboxypeptidase activity"/>
    <property type="evidence" value="ECO:0007669"/>
    <property type="project" value="UniProtKB-EC"/>
</dbReference>
<dbReference type="InterPro" id="IPR012338">
    <property type="entry name" value="Beta-lactam/transpept-like"/>
</dbReference>
<evidence type="ECO:0000256" key="11">
    <source>
        <dbReference type="ARBA" id="ARBA00022984"/>
    </source>
</evidence>
<evidence type="ECO:0000313" key="20">
    <source>
        <dbReference type="EMBL" id="KKT45536.1"/>
    </source>
</evidence>
<keyword evidence="17" id="KW-1133">Transmembrane helix</keyword>
<evidence type="ECO:0000256" key="8">
    <source>
        <dbReference type="ARBA" id="ARBA00022679"/>
    </source>
</evidence>
<accession>A0A0G1HDS0</accession>
<dbReference type="STRING" id="1619110.UW36_C0004G0038"/>
<dbReference type="GO" id="GO:0071555">
    <property type="term" value="P:cell wall organization"/>
    <property type="evidence" value="ECO:0007669"/>
    <property type="project" value="UniProtKB-KW"/>
</dbReference>
<dbReference type="Pfam" id="PF00905">
    <property type="entry name" value="Transpeptidase"/>
    <property type="match status" value="1"/>
</dbReference>
<dbReference type="FunFam" id="1.10.3810.10:FF:000001">
    <property type="entry name" value="Penicillin-binding protein 1A"/>
    <property type="match status" value="1"/>
</dbReference>
<gene>
    <name evidence="20" type="ORF">UW36_C0004G0038</name>
</gene>
<dbReference type="GO" id="GO:0008658">
    <property type="term" value="F:penicillin binding"/>
    <property type="evidence" value="ECO:0007669"/>
    <property type="project" value="InterPro"/>
</dbReference>
<dbReference type="SUPFAM" id="SSF56601">
    <property type="entry name" value="beta-lactamase/transpeptidase-like"/>
    <property type="match status" value="1"/>
</dbReference>
<sequence>MAYSLKRLRRRLAMSAKSVATNLPLANGVLARTPRVEYARVVNISKKKYASRKLVVLTYLASALLACIVGFFVLSMVVFAVYSYQLPSPDKLLNRSEELSTKILDRNGQSIYEVFGEKNRELVEIKTISPYLVHATLATEDSDFYMHSGFSLRGMLRAMKNTFFGGDLQGGSTLTQQVIKNTLLSQERTVTRKLKEFVLALQLESKYTKDEIAQMYLNETPYGGQNYGVLTAAKAYFNKDPKDLTIAESAYLAGLPQSPSVYSYYSSDPAKGLERKDYVLYLMNVRGWFEQDGKRHYLSDEDYEAAKKAELKFERANVSFLAPHFVFYVKELLAEKYGEDFVEGGGLVVTTTLDLATQQLAENMVGEEVAKAAKQGLAVGNGAMVVLDPKTGQILAMVGSKDYFAEPEPEGCVSGATGPGSCVFDPNLNVTLAERQPGSTIKPITYAALLSRGYISAFPFLDVPTTFENMAGQKVYKPENYSGGFSGVMSLRKSLGNSLNIPAVKALKMAGIGTMIDQAKKMGISTFDRPEGYGLALTLGGGETKLLEMAGAFSVFAANGIYRDPEALLEVKDAKGSTMYKWSDSGGTRALSQQVAFLISDILSDDGARSEAFGFNSLLHIPGHEVAAKTGTTDDKRDNYAIGFTPFVVSAVWVGNNNNNKMNPILASGITGATPIWNRFMTQYIKDYYAKDAKRPVEKFDAPDGVKKLEVDKLTGMLPYRDYDKRVEWFVNGTEPTAVSDWYQKLEVCKVDGKIANEACKSADKTKEKNYIKIQAELPEWQDEVDKWVSEKYGGDDTYFPPSGTSKLAFDSEGNVSGGKIWTDIVGFDDGQKVPLEFRLKVDAWSEDDIEQVEIYLGDKRVTTDKSFPYGYNFVFSPEDAGEKEFKVKAKDKNGRTADDSIKLTIE</sequence>
<dbReference type="GO" id="GO:0008955">
    <property type="term" value="F:peptidoglycan glycosyltransferase activity"/>
    <property type="evidence" value="ECO:0007669"/>
    <property type="project" value="UniProtKB-EC"/>
</dbReference>
<keyword evidence="9" id="KW-0378">Hydrolase</keyword>
<evidence type="ECO:0000256" key="7">
    <source>
        <dbReference type="ARBA" id="ARBA00022676"/>
    </source>
</evidence>
<evidence type="ECO:0000256" key="10">
    <source>
        <dbReference type="ARBA" id="ARBA00022960"/>
    </source>
</evidence>
<dbReference type="InterPro" id="IPR013783">
    <property type="entry name" value="Ig-like_fold"/>
</dbReference>
<dbReference type="Gene3D" id="2.60.40.10">
    <property type="entry name" value="Immunoglobulins"/>
    <property type="match status" value="1"/>
</dbReference>
<proteinExistence type="inferred from homology"/>
<comment type="catalytic activity">
    <reaction evidence="15">
        <text>Preferential cleavage: (Ac)2-L-Lys-D-Ala-|-D-Ala. Also transpeptidation of peptidyl-alanyl moieties that are N-acyl substituents of D-alanine.</text>
        <dbReference type="EC" id="3.4.16.4"/>
    </reaction>
</comment>
<keyword evidence="5" id="KW-0121">Carboxypeptidase</keyword>
<dbReference type="GO" id="GO:0030288">
    <property type="term" value="C:outer membrane-bounded periplasmic space"/>
    <property type="evidence" value="ECO:0007669"/>
    <property type="project" value="TreeGrafter"/>
</dbReference>
<protein>
    <submittedName>
        <fullName evidence="20">Penicillin-binding protein, 1A family</fullName>
    </submittedName>
</protein>
<keyword evidence="6" id="KW-0645">Protease</keyword>
<feature type="domain" description="Penicillin-binding protein transpeptidase" evidence="18">
    <location>
        <begin position="382"/>
        <end position="637"/>
    </location>
</feature>
<reference evidence="20 21" key="1">
    <citation type="journal article" date="2015" name="Nature">
        <title>rRNA introns, odd ribosomes, and small enigmatic genomes across a large radiation of phyla.</title>
        <authorList>
            <person name="Brown C.T."/>
            <person name="Hug L.A."/>
            <person name="Thomas B.C."/>
            <person name="Sharon I."/>
            <person name="Castelle C.J."/>
            <person name="Singh A."/>
            <person name="Wilkins M.J."/>
            <person name="Williams K.H."/>
            <person name="Banfield J.F."/>
        </authorList>
    </citation>
    <scope>NUCLEOTIDE SEQUENCE [LARGE SCALE GENOMIC DNA]</scope>
</reference>
<organism evidence="20 21">
    <name type="scientific">candidate division WWE3 bacterium GW2011_GWA2_44_16</name>
    <dbReference type="NCBI Taxonomy" id="1619110"/>
    <lineage>
        <taxon>Bacteria</taxon>
        <taxon>Katanobacteria</taxon>
    </lineage>
</organism>
<comment type="caution">
    <text evidence="20">The sequence shown here is derived from an EMBL/GenBank/DDBJ whole genome shotgun (WGS) entry which is preliminary data.</text>
</comment>
<feature type="domain" description="Glycosyl transferase family 51" evidence="19">
    <location>
        <begin position="109"/>
        <end position="283"/>
    </location>
</feature>
<dbReference type="Gene3D" id="3.40.710.10">
    <property type="entry name" value="DD-peptidase/beta-lactamase superfamily"/>
    <property type="match status" value="1"/>
</dbReference>
<dbReference type="PANTHER" id="PTHR32282:SF11">
    <property type="entry name" value="PENICILLIN-BINDING PROTEIN 1B"/>
    <property type="match status" value="1"/>
</dbReference>
<evidence type="ECO:0000313" key="21">
    <source>
        <dbReference type="Proteomes" id="UP000034128"/>
    </source>
</evidence>
<comment type="similarity">
    <text evidence="3">In the N-terminal section; belongs to the glycosyltransferase 51 family.</text>
</comment>
<dbReference type="Pfam" id="PF00912">
    <property type="entry name" value="Transgly"/>
    <property type="match status" value="1"/>
</dbReference>
<evidence type="ECO:0000256" key="2">
    <source>
        <dbReference type="ARBA" id="ARBA00007090"/>
    </source>
</evidence>
<keyword evidence="8" id="KW-0808">Transferase</keyword>
<dbReference type="PATRIC" id="fig|1619110.3.peg.222"/>
<dbReference type="InterPro" id="IPR050396">
    <property type="entry name" value="Glycosyltr_51/Transpeptidase"/>
</dbReference>
<keyword evidence="11" id="KW-0573">Peptidoglycan synthesis</keyword>
<dbReference type="GO" id="GO:0005886">
    <property type="term" value="C:plasma membrane"/>
    <property type="evidence" value="ECO:0007669"/>
    <property type="project" value="UniProtKB-SubCell"/>
</dbReference>
<evidence type="ECO:0000256" key="16">
    <source>
        <dbReference type="ARBA" id="ARBA00049902"/>
    </source>
</evidence>
<comment type="catalytic activity">
    <reaction evidence="16">
        <text>[GlcNAc-(1-&gt;4)-Mur2Ac(oyl-L-Ala-gamma-D-Glu-L-Lys-D-Ala-D-Ala)](n)-di-trans,octa-cis-undecaprenyl diphosphate + beta-D-GlcNAc-(1-&gt;4)-Mur2Ac(oyl-L-Ala-gamma-D-Glu-L-Lys-D-Ala-D-Ala)-di-trans,octa-cis-undecaprenyl diphosphate = [GlcNAc-(1-&gt;4)-Mur2Ac(oyl-L-Ala-gamma-D-Glu-L-Lys-D-Ala-D-Ala)](n+1)-di-trans,octa-cis-undecaprenyl diphosphate + di-trans,octa-cis-undecaprenyl diphosphate + H(+)</text>
        <dbReference type="Rhea" id="RHEA:23708"/>
        <dbReference type="Rhea" id="RHEA-COMP:9602"/>
        <dbReference type="Rhea" id="RHEA-COMP:9603"/>
        <dbReference type="ChEBI" id="CHEBI:15378"/>
        <dbReference type="ChEBI" id="CHEBI:58405"/>
        <dbReference type="ChEBI" id="CHEBI:60033"/>
        <dbReference type="ChEBI" id="CHEBI:78435"/>
        <dbReference type="EC" id="2.4.99.28"/>
    </reaction>
</comment>
<keyword evidence="10" id="KW-0133">Cell shape</keyword>
<evidence type="ECO:0000256" key="14">
    <source>
        <dbReference type="ARBA" id="ARBA00023316"/>
    </source>
</evidence>
<dbReference type="InterPro" id="IPR001264">
    <property type="entry name" value="Glyco_trans_51"/>
</dbReference>
<evidence type="ECO:0000256" key="9">
    <source>
        <dbReference type="ARBA" id="ARBA00022801"/>
    </source>
</evidence>
<evidence type="ECO:0000256" key="4">
    <source>
        <dbReference type="ARBA" id="ARBA00022475"/>
    </source>
</evidence>
<keyword evidence="12 17" id="KW-0472">Membrane</keyword>
<evidence type="ECO:0000256" key="6">
    <source>
        <dbReference type="ARBA" id="ARBA00022670"/>
    </source>
</evidence>
<evidence type="ECO:0000256" key="15">
    <source>
        <dbReference type="ARBA" id="ARBA00034000"/>
    </source>
</evidence>
<evidence type="ECO:0000256" key="13">
    <source>
        <dbReference type="ARBA" id="ARBA00023268"/>
    </source>
</evidence>
<feature type="transmembrane region" description="Helical" evidence="17">
    <location>
        <begin position="54"/>
        <end position="82"/>
    </location>
</feature>
<keyword evidence="14" id="KW-0961">Cell wall biogenesis/degradation</keyword>
<dbReference type="AlphaFoldDB" id="A0A0G1HDS0"/>
<evidence type="ECO:0000256" key="5">
    <source>
        <dbReference type="ARBA" id="ARBA00022645"/>
    </source>
</evidence>
<dbReference type="InterPro" id="IPR023346">
    <property type="entry name" value="Lysozyme-like_dom_sf"/>
</dbReference>
<evidence type="ECO:0000259" key="19">
    <source>
        <dbReference type="Pfam" id="PF00912"/>
    </source>
</evidence>
<dbReference type="GO" id="GO:0006508">
    <property type="term" value="P:proteolysis"/>
    <property type="evidence" value="ECO:0007669"/>
    <property type="project" value="UniProtKB-KW"/>
</dbReference>
<dbReference type="GO" id="GO:0009252">
    <property type="term" value="P:peptidoglycan biosynthetic process"/>
    <property type="evidence" value="ECO:0007669"/>
    <property type="project" value="UniProtKB-KW"/>
</dbReference>
<dbReference type="InterPro" id="IPR036950">
    <property type="entry name" value="PBP_transglycosylase"/>
</dbReference>
<keyword evidence="7" id="KW-0328">Glycosyltransferase</keyword>
<keyword evidence="13" id="KW-0511">Multifunctional enzyme</keyword>
<evidence type="ECO:0000256" key="3">
    <source>
        <dbReference type="ARBA" id="ARBA00007739"/>
    </source>
</evidence>
<evidence type="ECO:0000259" key="18">
    <source>
        <dbReference type="Pfam" id="PF00905"/>
    </source>
</evidence>
<evidence type="ECO:0000256" key="1">
    <source>
        <dbReference type="ARBA" id="ARBA00004236"/>
    </source>
</evidence>
<dbReference type="Proteomes" id="UP000034128">
    <property type="component" value="Unassembled WGS sequence"/>
</dbReference>
<dbReference type="PANTHER" id="PTHR32282">
    <property type="entry name" value="BINDING PROTEIN TRANSPEPTIDASE, PUTATIVE-RELATED"/>
    <property type="match status" value="1"/>
</dbReference>
<dbReference type="EMBL" id="LCIA01000004">
    <property type="protein sequence ID" value="KKT45536.1"/>
    <property type="molecule type" value="Genomic_DNA"/>
</dbReference>
<dbReference type="Gene3D" id="1.10.3810.10">
    <property type="entry name" value="Biosynthetic peptidoglycan transglycosylase-like"/>
    <property type="match status" value="1"/>
</dbReference>
<evidence type="ECO:0000256" key="17">
    <source>
        <dbReference type="SAM" id="Phobius"/>
    </source>
</evidence>
<keyword evidence="17" id="KW-0812">Transmembrane</keyword>